<feature type="signal peptide" evidence="2">
    <location>
        <begin position="1"/>
        <end position="36"/>
    </location>
</feature>
<feature type="region of interest" description="Disordered" evidence="1">
    <location>
        <begin position="441"/>
        <end position="520"/>
    </location>
</feature>
<evidence type="ECO:0000259" key="3">
    <source>
        <dbReference type="Pfam" id="PF25293"/>
    </source>
</evidence>
<evidence type="ECO:0000313" key="5">
    <source>
        <dbReference type="Proteomes" id="UP000268535"/>
    </source>
</evidence>
<protein>
    <recommendedName>
        <fullName evidence="3">EMC1 first beta-propeller domain-containing protein</fullName>
    </recommendedName>
</protein>
<evidence type="ECO:0000256" key="1">
    <source>
        <dbReference type="SAM" id="MobiDB-lite"/>
    </source>
</evidence>
<feature type="compositionally biased region" description="Basic and acidic residues" evidence="1">
    <location>
        <begin position="441"/>
        <end position="470"/>
    </location>
</feature>
<dbReference type="EMBL" id="ML009253">
    <property type="protein sequence ID" value="RKO97487.1"/>
    <property type="molecule type" value="Genomic_DNA"/>
</dbReference>
<evidence type="ECO:0000313" key="4">
    <source>
        <dbReference type="EMBL" id="RKO97487.1"/>
    </source>
</evidence>
<gene>
    <name evidence="4" type="ORF">CAUPRSCDRAFT_10847</name>
</gene>
<dbReference type="PANTHER" id="PTHR21573:SF0">
    <property type="entry name" value="ER MEMBRANE PROTEIN COMPLEX SUBUNIT 1"/>
    <property type="match status" value="1"/>
</dbReference>
<dbReference type="PANTHER" id="PTHR21573">
    <property type="entry name" value="ER MEMBRANE PROTEIN COMPLEX SUBUNIT 1"/>
    <property type="match status" value="1"/>
</dbReference>
<dbReference type="InterPro" id="IPR026895">
    <property type="entry name" value="EMC1"/>
</dbReference>
<dbReference type="SUPFAM" id="SSF50998">
    <property type="entry name" value="Quinoprotein alcohol dehydrogenase-like"/>
    <property type="match status" value="1"/>
</dbReference>
<feature type="chain" id="PRO_5020673183" description="EMC1 first beta-propeller domain-containing protein" evidence="2">
    <location>
        <begin position="37"/>
        <end position="520"/>
    </location>
</feature>
<name>A0A4V1ITL6_9FUNG</name>
<feature type="compositionally biased region" description="Acidic residues" evidence="1">
    <location>
        <begin position="200"/>
        <end position="210"/>
    </location>
</feature>
<dbReference type="Proteomes" id="UP000268535">
    <property type="component" value="Unassembled WGS sequence"/>
</dbReference>
<dbReference type="AlphaFoldDB" id="A0A4V1ITL6"/>
<dbReference type="InterPro" id="IPR011047">
    <property type="entry name" value="Quinoprotein_ADH-like_sf"/>
</dbReference>
<dbReference type="GO" id="GO:0072546">
    <property type="term" value="C:EMC complex"/>
    <property type="evidence" value="ECO:0007669"/>
    <property type="project" value="InterPro"/>
</dbReference>
<proteinExistence type="predicted"/>
<evidence type="ECO:0000256" key="2">
    <source>
        <dbReference type="SAM" id="SignalP"/>
    </source>
</evidence>
<organism evidence="4 5">
    <name type="scientific">Caulochytrium protostelioides</name>
    <dbReference type="NCBI Taxonomy" id="1555241"/>
    <lineage>
        <taxon>Eukaryota</taxon>
        <taxon>Fungi</taxon>
        <taxon>Fungi incertae sedis</taxon>
        <taxon>Chytridiomycota</taxon>
        <taxon>Chytridiomycota incertae sedis</taxon>
        <taxon>Chytridiomycetes</taxon>
        <taxon>Caulochytriales</taxon>
        <taxon>Caulochytriaceae</taxon>
        <taxon>Caulochytrium</taxon>
    </lineage>
</organism>
<keyword evidence="2" id="KW-0732">Signal</keyword>
<dbReference type="Gene3D" id="2.130.10.10">
    <property type="entry name" value="YVTN repeat-like/Quinoprotein amine dehydrogenase"/>
    <property type="match status" value="1"/>
</dbReference>
<dbReference type="GO" id="GO:0034975">
    <property type="term" value="P:protein folding in endoplasmic reticulum"/>
    <property type="evidence" value="ECO:0007669"/>
    <property type="project" value="TreeGrafter"/>
</dbReference>
<dbReference type="Pfam" id="PF25293">
    <property type="entry name" value="Beta-prop_EMC1_N"/>
    <property type="match status" value="1"/>
</dbReference>
<feature type="domain" description="EMC1 first beta-propeller" evidence="3">
    <location>
        <begin position="36"/>
        <end position="102"/>
    </location>
</feature>
<feature type="region of interest" description="Disordered" evidence="1">
    <location>
        <begin position="190"/>
        <end position="214"/>
    </location>
</feature>
<reference evidence="5" key="1">
    <citation type="journal article" date="2018" name="Nat. Microbiol.">
        <title>Leveraging single-cell genomics to expand the fungal tree of life.</title>
        <authorList>
            <person name="Ahrendt S.R."/>
            <person name="Quandt C.A."/>
            <person name="Ciobanu D."/>
            <person name="Clum A."/>
            <person name="Salamov A."/>
            <person name="Andreopoulos B."/>
            <person name="Cheng J.F."/>
            <person name="Woyke T."/>
            <person name="Pelin A."/>
            <person name="Henrissat B."/>
            <person name="Reynolds N.K."/>
            <person name="Benny G.L."/>
            <person name="Smith M.E."/>
            <person name="James T.Y."/>
            <person name="Grigoriev I.V."/>
        </authorList>
    </citation>
    <scope>NUCLEOTIDE SEQUENCE [LARGE SCALE GENOMIC DNA]</scope>
    <source>
        <strain evidence="5">ATCC 52028</strain>
    </source>
</reference>
<dbReference type="InterPro" id="IPR058545">
    <property type="entry name" value="Beta-prop_EMC1_1st"/>
</dbReference>
<dbReference type="InterPro" id="IPR015943">
    <property type="entry name" value="WD40/YVTN_repeat-like_dom_sf"/>
</dbReference>
<accession>A0A4V1ITL6</accession>
<sequence>MRLSGARTAPRSTARWLLASLLVGLAALSLLPHAHALFEDQAGAFDWHKALIGIPQRSMLVQPPASPRRPHLITVTAKNVLASLDPVKGALRWRHAFPKHSEHLDPVHGWDVHVAPVKAGRSYVATVTTPMPLRHDLAVTDIDLDASFDNDGARTLLRVWDLDTGFIVLEQEIASAATSTAYGPPVVRFAPSPPPGGNDAADDEGDDVDVDAQGRKRPGPLVIVALPGVEAVAYRVVTGAKLWSTPLPATPGGVAAILTDADASLKRPGGTVHLATADAHAPARVTLQTLAVAQGTPTRDAMTFSVPATASAAAPVTLKLHAHRGHVYVALMDATRALLLGETLKTPAVLSRLGDDNDDDVGAIAMSAAPSATEALMQTLDADRLVFLNDDPNTLIVALERVAADVANGAPPAATAMPAVAWTLWKLDGASFVPVPEHHGIRSRRRALEDVHHVRDPPERAASRRADPPARCECGAPRPCGRAHAHADLRRRLRRDRHADRRPRLAAPRVPGARRRDRRP</sequence>